<evidence type="ECO:0000313" key="3">
    <source>
        <dbReference type="Proteomes" id="UP000016620"/>
    </source>
</evidence>
<keyword evidence="1" id="KW-1133">Transmembrane helix</keyword>
<feature type="transmembrane region" description="Helical" evidence="1">
    <location>
        <begin position="27"/>
        <end position="44"/>
    </location>
</feature>
<name>U2F7Z6_9BACT</name>
<dbReference type="EMBL" id="ANNG01000046">
    <property type="protein sequence ID" value="ERJ26040.1"/>
    <property type="molecule type" value="Genomic_DNA"/>
</dbReference>
<organism evidence="2 3">
    <name type="scientific">Campylobacter concisus UNSWCS</name>
    <dbReference type="NCBI Taxonomy" id="1242968"/>
    <lineage>
        <taxon>Bacteria</taxon>
        <taxon>Pseudomonadati</taxon>
        <taxon>Campylobacterota</taxon>
        <taxon>Epsilonproteobacteria</taxon>
        <taxon>Campylobacterales</taxon>
        <taxon>Campylobacteraceae</taxon>
        <taxon>Campylobacter</taxon>
    </lineage>
</organism>
<sequence>MPIGVVLSTAIGLAASAETVTFTPNLAAMIYFTNLSLLVWLRIASL</sequence>
<accession>U2F7Z6</accession>
<dbReference type="AlphaFoldDB" id="U2F7Z6"/>
<dbReference type="PATRIC" id="fig|1242968.3.peg.1935"/>
<dbReference type="Proteomes" id="UP000016620">
    <property type="component" value="Unassembled WGS sequence"/>
</dbReference>
<protein>
    <submittedName>
        <fullName evidence="2">Uncharacterized protein</fullName>
    </submittedName>
</protein>
<gene>
    <name evidence="2" type="ORF">UNSWCS_2090</name>
</gene>
<keyword evidence="1" id="KW-0812">Transmembrane</keyword>
<reference evidence="2 3" key="1">
    <citation type="journal article" date="2013" name="BMC Genomics">
        <title>Comparative genomics of Campylobacter concisus isolates reveals genetic diversity and provides insights into disease association.</title>
        <authorList>
            <person name="Deshpande N.P."/>
            <person name="Kaakoush N.O."/>
            <person name="Wilkins M.R."/>
            <person name="Mitchell H.M."/>
        </authorList>
    </citation>
    <scope>NUCLEOTIDE SEQUENCE [LARGE SCALE GENOMIC DNA]</scope>
    <source>
        <strain evidence="2 3">UNSWCS</strain>
    </source>
</reference>
<comment type="caution">
    <text evidence="2">The sequence shown here is derived from an EMBL/GenBank/DDBJ whole genome shotgun (WGS) entry which is preliminary data.</text>
</comment>
<evidence type="ECO:0000256" key="1">
    <source>
        <dbReference type="SAM" id="Phobius"/>
    </source>
</evidence>
<keyword evidence="1" id="KW-0472">Membrane</keyword>
<evidence type="ECO:0000313" key="2">
    <source>
        <dbReference type="EMBL" id="ERJ26040.1"/>
    </source>
</evidence>
<proteinExistence type="predicted"/>